<comment type="subcellular location">
    <subcellularLocation>
        <location evidence="1">Cell membrane</location>
        <topology evidence="1">Multi-pass membrane protein</topology>
    </subcellularLocation>
</comment>
<dbReference type="CDD" id="cd06550">
    <property type="entry name" value="TM_ABC_iron-siderophores_like"/>
    <property type="match status" value="1"/>
</dbReference>
<protein>
    <submittedName>
        <fullName evidence="9">Iron complex transport system permease protein</fullName>
    </submittedName>
</protein>
<dbReference type="FunFam" id="1.10.3470.10:FF:000001">
    <property type="entry name" value="Vitamin B12 ABC transporter permease BtuC"/>
    <property type="match status" value="1"/>
</dbReference>
<dbReference type="GO" id="GO:0033214">
    <property type="term" value="P:siderophore-iron import into cell"/>
    <property type="evidence" value="ECO:0007669"/>
    <property type="project" value="TreeGrafter"/>
</dbReference>
<feature type="transmembrane region" description="Helical" evidence="8">
    <location>
        <begin position="78"/>
        <end position="95"/>
    </location>
</feature>
<gene>
    <name evidence="9" type="ORF">DFP88_10624</name>
</gene>
<keyword evidence="7 8" id="KW-0472">Membrane</keyword>
<sequence>MAGPSRAITPLTRDAAILTALTLLLALTAMLCCGLGPVSIPPGTVLRVLGHHLLDWPVQGDWPASTDAIVWLSRLPRVLMAIAVGATLALAGAALQAVVRNPLADPYVLGVSAGASTGAALAILVFSGTGILLLSTSAFAGAVLAMLLVLVIGGARGEVVPFRLIMAGLAVGYALTSATSFLIFASDSPEASRSVMFWLLGSLASVHWITAQVALAVAAVTLVFMAFASGPLDALAAGDETALAVGLRPGAARLALMVGTSLAVGVMVAGSGGIGFVGLVVPHMARALTGARHAILLPTCALLGAIVLLLADLLARMLFAPQEMPIGVVTGLIGAPLLLLLLRNAAPRP</sequence>
<dbReference type="PANTHER" id="PTHR30472">
    <property type="entry name" value="FERRIC ENTEROBACTIN TRANSPORT SYSTEM PERMEASE PROTEIN"/>
    <property type="match status" value="1"/>
</dbReference>
<organism evidence="9 10">
    <name type="scientific">Pseudoroseicyclus aestuarii</name>
    <dbReference type="NCBI Taxonomy" id="1795041"/>
    <lineage>
        <taxon>Bacteria</taxon>
        <taxon>Pseudomonadati</taxon>
        <taxon>Pseudomonadota</taxon>
        <taxon>Alphaproteobacteria</taxon>
        <taxon>Rhodobacterales</taxon>
        <taxon>Paracoccaceae</taxon>
        <taxon>Pseudoroseicyclus</taxon>
    </lineage>
</organism>
<dbReference type="EMBL" id="QJTE01000006">
    <property type="protein sequence ID" value="PYE81346.1"/>
    <property type="molecule type" value="Genomic_DNA"/>
</dbReference>
<dbReference type="Proteomes" id="UP000248311">
    <property type="component" value="Unassembled WGS sequence"/>
</dbReference>
<evidence type="ECO:0000256" key="5">
    <source>
        <dbReference type="ARBA" id="ARBA00022692"/>
    </source>
</evidence>
<feature type="transmembrane region" description="Helical" evidence="8">
    <location>
        <begin position="131"/>
        <end position="152"/>
    </location>
</feature>
<evidence type="ECO:0000256" key="7">
    <source>
        <dbReference type="ARBA" id="ARBA00023136"/>
    </source>
</evidence>
<evidence type="ECO:0000313" key="9">
    <source>
        <dbReference type="EMBL" id="PYE81346.1"/>
    </source>
</evidence>
<evidence type="ECO:0000256" key="3">
    <source>
        <dbReference type="ARBA" id="ARBA00022448"/>
    </source>
</evidence>
<dbReference type="SUPFAM" id="SSF81345">
    <property type="entry name" value="ABC transporter involved in vitamin B12 uptake, BtuC"/>
    <property type="match status" value="1"/>
</dbReference>
<reference evidence="9 10" key="1">
    <citation type="submission" date="2018-06" db="EMBL/GenBank/DDBJ databases">
        <title>Genomic Encyclopedia of Type Strains, Phase III (KMG-III): the genomes of soil and plant-associated and newly described type strains.</title>
        <authorList>
            <person name="Whitman W."/>
        </authorList>
    </citation>
    <scope>NUCLEOTIDE SEQUENCE [LARGE SCALE GENOMIC DNA]</scope>
    <source>
        <strain evidence="9 10">CECT 9025</strain>
    </source>
</reference>
<dbReference type="GO" id="GO:0022857">
    <property type="term" value="F:transmembrane transporter activity"/>
    <property type="evidence" value="ECO:0007669"/>
    <property type="project" value="InterPro"/>
</dbReference>
<feature type="transmembrane region" description="Helical" evidence="8">
    <location>
        <begin position="324"/>
        <end position="342"/>
    </location>
</feature>
<comment type="similarity">
    <text evidence="2">Belongs to the binding-protein-dependent transport system permease family. FecCD subfamily.</text>
</comment>
<keyword evidence="4" id="KW-1003">Cell membrane</keyword>
<evidence type="ECO:0000256" key="8">
    <source>
        <dbReference type="SAM" id="Phobius"/>
    </source>
</evidence>
<dbReference type="GO" id="GO:0005886">
    <property type="term" value="C:plasma membrane"/>
    <property type="evidence" value="ECO:0007669"/>
    <property type="project" value="UniProtKB-SubCell"/>
</dbReference>
<dbReference type="InterPro" id="IPR000522">
    <property type="entry name" value="ABC_transptr_permease_BtuC"/>
</dbReference>
<dbReference type="InterPro" id="IPR037294">
    <property type="entry name" value="ABC_BtuC-like"/>
</dbReference>
<evidence type="ECO:0000256" key="4">
    <source>
        <dbReference type="ARBA" id="ARBA00022475"/>
    </source>
</evidence>
<feature type="transmembrane region" description="Helical" evidence="8">
    <location>
        <begin position="254"/>
        <end position="282"/>
    </location>
</feature>
<feature type="transmembrane region" description="Helical" evidence="8">
    <location>
        <begin position="15"/>
        <end position="38"/>
    </location>
</feature>
<feature type="transmembrane region" description="Helical" evidence="8">
    <location>
        <begin position="164"/>
        <end position="185"/>
    </location>
</feature>
<keyword evidence="5 8" id="KW-0812">Transmembrane</keyword>
<dbReference type="Gene3D" id="1.10.3470.10">
    <property type="entry name" value="ABC transporter involved in vitamin B12 uptake, BtuC"/>
    <property type="match status" value="1"/>
</dbReference>
<evidence type="ECO:0000256" key="6">
    <source>
        <dbReference type="ARBA" id="ARBA00022989"/>
    </source>
</evidence>
<feature type="transmembrane region" description="Helical" evidence="8">
    <location>
        <begin position="107"/>
        <end position="126"/>
    </location>
</feature>
<accession>A0A318SSI2</accession>
<feature type="transmembrane region" description="Helical" evidence="8">
    <location>
        <begin position="294"/>
        <end position="318"/>
    </location>
</feature>
<dbReference type="Pfam" id="PF01032">
    <property type="entry name" value="FecCD"/>
    <property type="match status" value="1"/>
</dbReference>
<evidence type="ECO:0000313" key="10">
    <source>
        <dbReference type="Proteomes" id="UP000248311"/>
    </source>
</evidence>
<evidence type="ECO:0000256" key="1">
    <source>
        <dbReference type="ARBA" id="ARBA00004651"/>
    </source>
</evidence>
<dbReference type="PANTHER" id="PTHR30472:SF67">
    <property type="entry name" value="PERMEASE OF ABC TRANSPORTER-RELATED"/>
    <property type="match status" value="1"/>
</dbReference>
<comment type="caution">
    <text evidence="9">The sequence shown here is derived from an EMBL/GenBank/DDBJ whole genome shotgun (WGS) entry which is preliminary data.</text>
</comment>
<keyword evidence="3" id="KW-0813">Transport</keyword>
<proteinExistence type="inferred from homology"/>
<name>A0A318SSI2_9RHOB</name>
<feature type="transmembrane region" description="Helical" evidence="8">
    <location>
        <begin position="197"/>
        <end position="227"/>
    </location>
</feature>
<dbReference type="AlphaFoldDB" id="A0A318SSI2"/>
<evidence type="ECO:0000256" key="2">
    <source>
        <dbReference type="ARBA" id="ARBA00007935"/>
    </source>
</evidence>
<keyword evidence="6 8" id="KW-1133">Transmembrane helix</keyword>
<keyword evidence="10" id="KW-1185">Reference proteome</keyword>